<sequence>MAIICKDAAEEYIKNDTNFEIIAPVVKNSDIFLMGTDKPKRIGVTQKRDYQYNLVSENYKDAETVPLIGTALGYGLESNLVDGIVVDIMKSLSLKGEKLSTATNREYESYVLVVSKEFKQNDLYKDFIRLYNEAVYDLEDREVFKKAIENYKNVDISNKEMEEIVNWKVKFLPIKE</sequence>
<evidence type="ECO:0000313" key="1">
    <source>
        <dbReference type="EMBL" id="MBP1853763.1"/>
    </source>
</evidence>
<dbReference type="NCBIfam" id="NF040727">
    <property type="entry name" value="SBP_SaoB_CU"/>
    <property type="match status" value="1"/>
</dbReference>
<proteinExistence type="predicted"/>
<name>A0ABS4E766_9FIRM</name>
<protein>
    <submittedName>
        <fullName evidence="1">Uncharacterized protein</fullName>
    </submittedName>
</protein>
<evidence type="ECO:0000313" key="2">
    <source>
        <dbReference type="Proteomes" id="UP000767291"/>
    </source>
</evidence>
<gene>
    <name evidence="1" type="ORF">J2Z43_000153</name>
</gene>
<reference evidence="1 2" key="1">
    <citation type="submission" date="2021-03" db="EMBL/GenBank/DDBJ databases">
        <title>Genomic Encyclopedia of Type Strains, Phase IV (KMG-IV): sequencing the most valuable type-strain genomes for metagenomic binning, comparative biology and taxonomic classification.</title>
        <authorList>
            <person name="Goeker M."/>
        </authorList>
    </citation>
    <scope>NUCLEOTIDE SEQUENCE [LARGE SCALE GENOMIC DNA]</scope>
    <source>
        <strain evidence="1 2">DSM 1289</strain>
    </source>
</reference>
<keyword evidence="2" id="KW-1185">Reference proteome</keyword>
<accession>A0ABS4E766</accession>
<organism evidence="1 2">
    <name type="scientific">Metaclostridioides mangenotii</name>
    <dbReference type="NCBI Taxonomy" id="1540"/>
    <lineage>
        <taxon>Bacteria</taxon>
        <taxon>Bacillati</taxon>
        <taxon>Bacillota</taxon>
        <taxon>Clostridia</taxon>
        <taxon>Peptostreptococcales</taxon>
        <taxon>Peptostreptococcaceae</taxon>
        <taxon>Metaclostridioides</taxon>
    </lineage>
</organism>
<comment type="caution">
    <text evidence="1">The sequence shown here is derived from an EMBL/GenBank/DDBJ whole genome shotgun (WGS) entry which is preliminary data.</text>
</comment>
<dbReference type="EMBL" id="JAGGJX010000001">
    <property type="protein sequence ID" value="MBP1853763.1"/>
    <property type="molecule type" value="Genomic_DNA"/>
</dbReference>
<dbReference type="Proteomes" id="UP000767291">
    <property type="component" value="Unassembled WGS sequence"/>
</dbReference>